<dbReference type="EMBL" id="JANPWB010000015">
    <property type="protein sequence ID" value="KAJ1088909.1"/>
    <property type="molecule type" value="Genomic_DNA"/>
</dbReference>
<evidence type="ECO:0000256" key="1">
    <source>
        <dbReference type="SAM" id="MobiDB-lite"/>
    </source>
</evidence>
<reference evidence="2" key="1">
    <citation type="journal article" date="2022" name="bioRxiv">
        <title>Sequencing and chromosome-scale assembly of the giantPleurodeles waltlgenome.</title>
        <authorList>
            <person name="Brown T."/>
            <person name="Elewa A."/>
            <person name="Iarovenko S."/>
            <person name="Subramanian E."/>
            <person name="Araus A.J."/>
            <person name="Petzold A."/>
            <person name="Susuki M."/>
            <person name="Suzuki K.-i.T."/>
            <person name="Hayashi T."/>
            <person name="Toyoda A."/>
            <person name="Oliveira C."/>
            <person name="Osipova E."/>
            <person name="Leigh N.D."/>
            <person name="Simon A."/>
            <person name="Yun M.H."/>
        </authorList>
    </citation>
    <scope>NUCLEOTIDE SEQUENCE</scope>
    <source>
        <strain evidence="2">20211129_DDA</strain>
        <tissue evidence="2">Liver</tissue>
    </source>
</reference>
<dbReference type="Proteomes" id="UP001066276">
    <property type="component" value="Chromosome 11"/>
</dbReference>
<protein>
    <submittedName>
        <fullName evidence="2">Uncharacterized protein</fullName>
    </submittedName>
</protein>
<gene>
    <name evidence="2" type="ORF">NDU88_002063</name>
</gene>
<accession>A0AAV7LEW8</accession>
<name>A0AAV7LEW8_PLEWA</name>
<keyword evidence="3" id="KW-1185">Reference proteome</keyword>
<evidence type="ECO:0000313" key="2">
    <source>
        <dbReference type="EMBL" id="KAJ1088909.1"/>
    </source>
</evidence>
<comment type="caution">
    <text evidence="2">The sequence shown here is derived from an EMBL/GenBank/DDBJ whole genome shotgun (WGS) entry which is preliminary data.</text>
</comment>
<feature type="region of interest" description="Disordered" evidence="1">
    <location>
        <begin position="1"/>
        <end position="36"/>
    </location>
</feature>
<organism evidence="2 3">
    <name type="scientific">Pleurodeles waltl</name>
    <name type="common">Iberian ribbed newt</name>
    <dbReference type="NCBI Taxonomy" id="8319"/>
    <lineage>
        <taxon>Eukaryota</taxon>
        <taxon>Metazoa</taxon>
        <taxon>Chordata</taxon>
        <taxon>Craniata</taxon>
        <taxon>Vertebrata</taxon>
        <taxon>Euteleostomi</taxon>
        <taxon>Amphibia</taxon>
        <taxon>Batrachia</taxon>
        <taxon>Caudata</taxon>
        <taxon>Salamandroidea</taxon>
        <taxon>Salamandridae</taxon>
        <taxon>Pleurodelinae</taxon>
        <taxon>Pleurodeles</taxon>
    </lineage>
</organism>
<dbReference type="AlphaFoldDB" id="A0AAV7LEW8"/>
<evidence type="ECO:0000313" key="3">
    <source>
        <dbReference type="Proteomes" id="UP001066276"/>
    </source>
</evidence>
<sequence>MLQESSQDKWLAGTHQEEDGGGAESEQEEVETLTEKTEWRVNPGSGSMIRAAQGGRLGVFIYCPGASHLSAVLSQPLLRVPPEVHFLLSGRGSPGPIYRGLRSRGPTNFVPSHLTSLPALRFPAPRCRGPEASAALLSAVGSAESGLHRRLSCSAGSVAPGRQLWLRRLGTQRGPESSPTRL</sequence>
<feature type="compositionally biased region" description="Acidic residues" evidence="1">
    <location>
        <begin position="19"/>
        <end position="32"/>
    </location>
</feature>
<proteinExistence type="predicted"/>